<reference evidence="1" key="1">
    <citation type="submission" date="2020-04" db="EMBL/GenBank/DDBJ databases">
        <authorList>
            <person name="Chiriac C."/>
            <person name="Salcher M."/>
            <person name="Ghai R."/>
            <person name="Kavagutti S V."/>
        </authorList>
    </citation>
    <scope>NUCLEOTIDE SEQUENCE</scope>
</reference>
<gene>
    <name evidence="1" type="ORF">UFOVP568_37</name>
</gene>
<organism evidence="1">
    <name type="scientific">uncultured Caudovirales phage</name>
    <dbReference type="NCBI Taxonomy" id="2100421"/>
    <lineage>
        <taxon>Viruses</taxon>
        <taxon>Duplodnaviria</taxon>
        <taxon>Heunggongvirae</taxon>
        <taxon>Uroviricota</taxon>
        <taxon>Caudoviricetes</taxon>
        <taxon>Peduoviridae</taxon>
        <taxon>Maltschvirus</taxon>
        <taxon>Maltschvirus maltsch</taxon>
    </lineage>
</organism>
<name>A0A6J5MZN7_9CAUD</name>
<accession>A0A6J5MZN7</accession>
<sequence>MQTDIRQLVKEGTFLHDYLYYMSRLETPLIYDLTCGLWLLSTTVGRLLKVNRPKAPVYLNGYYIICAEAGITRKSTAIRMAETILNEAAIPEIQVFNSSVTPEAMLDRMSINSAQTGRTHVAIVVSELVTFMGREAYSGGMPGVLTDLYDAPQVRTIERMSGTRTLKNVYVSFLAGSTPSWLIRAINPDVIEGGFTSRCLFVIAERRKQLVPWPQEDKNDEFIVTKLARQLQAIRKKAEKYAVTGIDLLPGAMKAFVEWYNERIVEAPDSFTASFNAREDHHILRMAGLLSVSDGSLMISEHHLIQSIKLVQHFKTTAAAMFDTGNKSSELLAAGIDKLRNELIAAGEMGITQTALMFKVRGKLPATQMKYALEIMQELRMVDQFRVADTGGKPKTVWRGTRLLTTRSNNELLKAKLLE</sequence>
<protein>
    <recommendedName>
        <fullName evidence="2">DUF3987 domain-containing protein</fullName>
    </recommendedName>
</protein>
<proteinExistence type="predicted"/>
<evidence type="ECO:0000313" key="1">
    <source>
        <dbReference type="EMBL" id="CAB4150496.1"/>
    </source>
</evidence>
<evidence type="ECO:0008006" key="2">
    <source>
        <dbReference type="Google" id="ProtNLM"/>
    </source>
</evidence>
<dbReference type="EMBL" id="LR796546">
    <property type="protein sequence ID" value="CAB4150496.1"/>
    <property type="molecule type" value="Genomic_DNA"/>
</dbReference>